<reference evidence="2 4" key="1">
    <citation type="journal article" date="2014" name="Genome Announc.">
        <title>Draft Genome Sequences of Streptococcus bovis Strains ATCC 33317 and JB1.</title>
        <authorList>
            <person name="Benahmed F.H."/>
            <person name="Gopinath G.R."/>
            <person name="Harbottle H."/>
            <person name="Cotta M.A."/>
            <person name="Luo Y."/>
            <person name="Henderson C."/>
            <person name="Teri P."/>
            <person name="Soppet D."/>
            <person name="Rasmussen M."/>
            <person name="Whitehead T.R."/>
            <person name="Davidson M."/>
        </authorList>
    </citation>
    <scope>NUCLEOTIDE SEQUENCE [LARGE SCALE GENOMIC DNA]</scope>
    <source>
        <strain evidence="2 4">JB1</strain>
    </source>
</reference>
<name>A0A091BVR9_STREI</name>
<dbReference type="Proteomes" id="UP000029382">
    <property type="component" value="Unassembled WGS sequence"/>
</dbReference>
<dbReference type="Proteomes" id="UP000182793">
    <property type="component" value="Unassembled WGS sequence"/>
</dbReference>
<feature type="domain" description="N-acetyltransferase" evidence="1">
    <location>
        <begin position="2"/>
        <end position="167"/>
    </location>
</feature>
<protein>
    <submittedName>
        <fullName evidence="2">Acetyltransferase</fullName>
    </submittedName>
    <submittedName>
        <fullName evidence="3">L-amino acid N-acyltransferase YncA</fullName>
    </submittedName>
</protein>
<dbReference type="CDD" id="cd04301">
    <property type="entry name" value="NAT_SF"/>
    <property type="match status" value="1"/>
</dbReference>
<evidence type="ECO:0000259" key="1">
    <source>
        <dbReference type="PROSITE" id="PS51186"/>
    </source>
</evidence>
<dbReference type="EMBL" id="FOTG01000007">
    <property type="protein sequence ID" value="SFL31048.1"/>
    <property type="molecule type" value="Genomic_DNA"/>
</dbReference>
<dbReference type="GO" id="GO:0016747">
    <property type="term" value="F:acyltransferase activity, transferring groups other than amino-acyl groups"/>
    <property type="evidence" value="ECO:0007669"/>
    <property type="project" value="InterPro"/>
</dbReference>
<accession>A0A091BVR9</accession>
<dbReference type="PANTHER" id="PTHR43072">
    <property type="entry name" value="N-ACETYLTRANSFERASE"/>
    <property type="match status" value="1"/>
</dbReference>
<dbReference type="Gene3D" id="3.40.630.30">
    <property type="match status" value="1"/>
</dbReference>
<dbReference type="RefSeq" id="WP_039696756.1">
    <property type="nucleotide sequence ID" value="NZ_AUZH01000019.1"/>
</dbReference>
<proteinExistence type="predicted"/>
<evidence type="ECO:0000313" key="5">
    <source>
        <dbReference type="Proteomes" id="UP000182793"/>
    </source>
</evidence>
<organism evidence="2 4">
    <name type="scientific">Streptococcus equinus JB1</name>
    <dbReference type="NCBI Taxonomy" id="1294274"/>
    <lineage>
        <taxon>Bacteria</taxon>
        <taxon>Bacillati</taxon>
        <taxon>Bacillota</taxon>
        <taxon>Bacilli</taxon>
        <taxon>Lactobacillales</taxon>
        <taxon>Streptococcaceae</taxon>
        <taxon>Streptococcus</taxon>
    </lineage>
</organism>
<keyword evidence="2" id="KW-0808">Transferase</keyword>
<evidence type="ECO:0000313" key="4">
    <source>
        <dbReference type="Proteomes" id="UP000029382"/>
    </source>
</evidence>
<comment type="caution">
    <text evidence="2">The sequence shown here is derived from an EMBL/GenBank/DDBJ whole genome shotgun (WGS) entry which is preliminary data.</text>
</comment>
<reference evidence="3 5" key="2">
    <citation type="submission" date="2016-10" db="EMBL/GenBank/DDBJ databases">
        <authorList>
            <person name="Varghese N."/>
            <person name="Submissions S."/>
        </authorList>
    </citation>
    <scope>NUCLEOTIDE SEQUENCE [LARGE SCALE GENOMIC DNA]</scope>
    <source>
        <strain evidence="3 5">JB1</strain>
    </source>
</reference>
<dbReference type="InterPro" id="IPR000182">
    <property type="entry name" value="GNAT_dom"/>
</dbReference>
<dbReference type="Pfam" id="PF00583">
    <property type="entry name" value="Acetyltransf_1"/>
    <property type="match status" value="1"/>
</dbReference>
<dbReference type="EMBL" id="AUZH01000019">
    <property type="protein sequence ID" value="KFN87852.1"/>
    <property type="molecule type" value="Genomic_DNA"/>
</dbReference>
<sequence>MIEVREVTVKDAKNLLEFCNQVGSETDNLSYGSEGMGLSVAEEEKILAKFQNDKMSYFLLAEGNGQIVGSCNCRSFRKKRLSHRAEIGIAVKKAYWNKGIGRKLLTRLIDLSRQSGLKILSLEVRTDNKGAIHLYESLGFRRIGTFEGFMEIDGKSIDFDIMELFLEKS</sequence>
<evidence type="ECO:0000313" key="2">
    <source>
        <dbReference type="EMBL" id="KFN87852.1"/>
    </source>
</evidence>
<dbReference type="PROSITE" id="PS51186">
    <property type="entry name" value="GNAT"/>
    <property type="match status" value="1"/>
</dbReference>
<evidence type="ECO:0000313" key="3">
    <source>
        <dbReference type="EMBL" id="SFL31048.1"/>
    </source>
</evidence>
<gene>
    <name evidence="2" type="ORF">H702_05560</name>
    <name evidence="3" type="ORF">SAMN02910290_01300</name>
</gene>
<dbReference type="SUPFAM" id="SSF55729">
    <property type="entry name" value="Acyl-CoA N-acyltransferases (Nat)"/>
    <property type="match status" value="1"/>
</dbReference>
<dbReference type="InterPro" id="IPR016181">
    <property type="entry name" value="Acyl_CoA_acyltransferase"/>
</dbReference>
<keyword evidence="5" id="KW-1185">Reference proteome</keyword>
<dbReference type="AlphaFoldDB" id="A0A091BVR9"/>